<dbReference type="Pfam" id="PF17820">
    <property type="entry name" value="PDZ_6"/>
    <property type="match status" value="1"/>
</dbReference>
<dbReference type="InterPro" id="IPR041489">
    <property type="entry name" value="PDZ_6"/>
</dbReference>
<dbReference type="InterPro" id="IPR001478">
    <property type="entry name" value="PDZ"/>
</dbReference>
<evidence type="ECO:0000256" key="1">
    <source>
        <dbReference type="SAM" id="MobiDB-lite"/>
    </source>
</evidence>
<feature type="domain" description="PDZ" evidence="2">
    <location>
        <begin position="57"/>
        <end position="139"/>
    </location>
</feature>
<proteinExistence type="predicted"/>
<sequence length="178" mass="19016">MDFFGFCTPSQSNSMRPTQKEIAAKSRDCDVLGCCTPANMTTSMVNAEGNKRYSLMDESAEKAARQERVGVGLILALDSGGSMFIHTVCPGSSADGRLLCGDVLVQVGTVDVTSLPAPYVAALLLGAPGTEIEVVVRRPSEGNAGYRVKLVRRRTDPENVKKAIDQSFTGSQTNTPRQ</sequence>
<feature type="region of interest" description="Disordered" evidence="1">
    <location>
        <begin position="156"/>
        <end position="178"/>
    </location>
</feature>
<evidence type="ECO:0000313" key="3">
    <source>
        <dbReference type="EMBL" id="CAD8628534.1"/>
    </source>
</evidence>
<gene>
    <name evidence="3" type="ORF">CCUR1050_LOCUS6213</name>
</gene>
<dbReference type="SUPFAM" id="SSF50156">
    <property type="entry name" value="PDZ domain-like"/>
    <property type="match status" value="1"/>
</dbReference>
<dbReference type="Gene3D" id="2.30.42.10">
    <property type="match status" value="1"/>
</dbReference>
<dbReference type="InterPro" id="IPR036034">
    <property type="entry name" value="PDZ_sf"/>
</dbReference>
<accession>A0A7S0QBH0</accession>
<protein>
    <recommendedName>
        <fullName evidence="2">PDZ domain-containing protein</fullName>
    </recommendedName>
</protein>
<feature type="compositionally biased region" description="Polar residues" evidence="1">
    <location>
        <begin position="166"/>
        <end position="178"/>
    </location>
</feature>
<dbReference type="EMBL" id="HBEZ01011286">
    <property type="protein sequence ID" value="CAD8628534.1"/>
    <property type="molecule type" value="Transcribed_RNA"/>
</dbReference>
<name>A0A7S0QBH0_9CRYP</name>
<evidence type="ECO:0000259" key="2">
    <source>
        <dbReference type="PROSITE" id="PS50106"/>
    </source>
</evidence>
<dbReference type="SMART" id="SM00228">
    <property type="entry name" value="PDZ"/>
    <property type="match status" value="1"/>
</dbReference>
<organism evidence="3">
    <name type="scientific">Cryptomonas curvata</name>
    <dbReference type="NCBI Taxonomy" id="233186"/>
    <lineage>
        <taxon>Eukaryota</taxon>
        <taxon>Cryptophyceae</taxon>
        <taxon>Cryptomonadales</taxon>
        <taxon>Cryptomonadaceae</taxon>
        <taxon>Cryptomonas</taxon>
    </lineage>
</organism>
<reference evidence="3" key="1">
    <citation type="submission" date="2021-01" db="EMBL/GenBank/DDBJ databases">
        <authorList>
            <person name="Corre E."/>
            <person name="Pelletier E."/>
            <person name="Niang G."/>
            <person name="Scheremetjew M."/>
            <person name="Finn R."/>
            <person name="Kale V."/>
            <person name="Holt S."/>
            <person name="Cochrane G."/>
            <person name="Meng A."/>
            <person name="Brown T."/>
            <person name="Cohen L."/>
        </authorList>
    </citation>
    <scope>NUCLEOTIDE SEQUENCE</scope>
    <source>
        <strain evidence="3">CCAP979/52</strain>
    </source>
</reference>
<dbReference type="AlphaFoldDB" id="A0A7S0QBH0"/>
<dbReference type="PROSITE" id="PS50106">
    <property type="entry name" value="PDZ"/>
    <property type="match status" value="1"/>
</dbReference>